<dbReference type="InterPro" id="IPR038287">
    <property type="entry name" value="Cse2_sf"/>
</dbReference>
<accession>A0A221W7X2</accession>
<dbReference type="RefSeq" id="WP_093942885.1">
    <property type="nucleotide sequence ID" value="NZ_CP022521.1"/>
</dbReference>
<dbReference type="Gene3D" id="1.10.520.40">
    <property type="entry name" value="CRISPR-associated protein Cse2"/>
    <property type="match status" value="1"/>
</dbReference>
<name>A0A221W7X2_9PSEU</name>
<sequence length="220" mass="24772">MTTETQATRRARNRDVFTDSLYLLHSKLNSENPYLVSEARRALASLRRSLSGTHQASHAYRLVFDALPAEGEQEAWLLVGGLFGIHPQPRQARGRDSSRTLGIAMRDLKGDGENTIDRRFEQLLGVDRRNLPHYLRHMVQLLRSKKIALDYGLLLDDVIVLLGERTEEATKRRVRLAWARDYHRPRLQPADPEPDGDVDPAGEPADSPADSAGSTIDTEN</sequence>
<dbReference type="Pfam" id="PF09485">
    <property type="entry name" value="CRISPR_Cse2"/>
    <property type="match status" value="1"/>
</dbReference>
<organism evidence="1 2">
    <name type="scientific">Actinoalloteichus hoggarensis</name>
    <dbReference type="NCBI Taxonomy" id="1470176"/>
    <lineage>
        <taxon>Bacteria</taxon>
        <taxon>Bacillati</taxon>
        <taxon>Actinomycetota</taxon>
        <taxon>Actinomycetes</taxon>
        <taxon>Pseudonocardiales</taxon>
        <taxon>Pseudonocardiaceae</taxon>
        <taxon>Actinoalloteichus</taxon>
    </lineage>
</organism>
<keyword evidence="2" id="KW-1185">Reference proteome</keyword>
<dbReference type="AlphaFoldDB" id="A0A221W7X2"/>
<dbReference type="OrthoDB" id="4808431at2"/>
<proteinExistence type="predicted"/>
<dbReference type="EMBL" id="CP022521">
    <property type="protein sequence ID" value="ASO21803.1"/>
    <property type="molecule type" value="Genomic_DNA"/>
</dbReference>
<evidence type="ECO:0000313" key="2">
    <source>
        <dbReference type="Proteomes" id="UP000204221"/>
    </source>
</evidence>
<reference evidence="1 2" key="1">
    <citation type="submission" date="2017-07" db="EMBL/GenBank/DDBJ databases">
        <title>Complete genome sequence of Actinoalloteichus hoggarensis DSM 45943, type strain of Actinoalloteichus hoggarensis.</title>
        <authorList>
            <person name="Ruckert C."/>
            <person name="Nouioui I."/>
            <person name="Willmese J."/>
            <person name="van Wezel G."/>
            <person name="Klenk H.-P."/>
            <person name="Kalinowski J."/>
            <person name="Zotchev S.B."/>
        </authorList>
    </citation>
    <scope>NUCLEOTIDE SEQUENCE [LARGE SCALE GENOMIC DNA]</scope>
    <source>
        <strain evidence="1 2">DSM 45943</strain>
    </source>
</reference>
<evidence type="ECO:0000313" key="1">
    <source>
        <dbReference type="EMBL" id="ASO21803.1"/>
    </source>
</evidence>
<dbReference type="InterPro" id="IPR013382">
    <property type="entry name" value="CRISPR-assoc_prot_Cse2"/>
</dbReference>
<dbReference type="Proteomes" id="UP000204221">
    <property type="component" value="Chromosome"/>
</dbReference>
<protein>
    <submittedName>
        <fullName evidence="1">CRISPR-associated protein Cse2 (CRISPR_cse2)</fullName>
    </submittedName>
</protein>
<dbReference type="NCBIfam" id="TIGR02548">
    <property type="entry name" value="casB_cse2"/>
    <property type="match status" value="1"/>
</dbReference>
<dbReference type="KEGG" id="ahg:AHOG_20930"/>
<dbReference type="CDD" id="cd09731">
    <property type="entry name" value="Cse2_I-E"/>
    <property type="match status" value="1"/>
</dbReference>
<gene>
    <name evidence="1" type="ORF">AHOG_20930</name>
</gene>